<keyword evidence="2" id="KW-0808">Transferase</keyword>
<dbReference type="PANTHER" id="PTHR22767">
    <property type="entry name" value="N-TERMINAL ACETYLTRANSFERASE-RELATED"/>
    <property type="match status" value="1"/>
</dbReference>
<comment type="similarity">
    <text evidence="1">Belongs to the MDM20/NAA25 family.</text>
</comment>
<dbReference type="GO" id="GO:0016740">
    <property type="term" value="F:transferase activity"/>
    <property type="evidence" value="ECO:0007669"/>
    <property type="project" value="UniProtKB-KW"/>
</dbReference>
<dbReference type="GO" id="GO:0031416">
    <property type="term" value="C:NatB complex"/>
    <property type="evidence" value="ECO:0007669"/>
    <property type="project" value="TreeGrafter"/>
</dbReference>
<dbReference type="EMBL" id="REGN01008747">
    <property type="protein sequence ID" value="RNA02824.1"/>
    <property type="molecule type" value="Genomic_DNA"/>
</dbReference>
<evidence type="ECO:0000256" key="1">
    <source>
        <dbReference type="ARBA" id="ARBA00006298"/>
    </source>
</evidence>
<protein>
    <submittedName>
        <fullName evidence="2">N-alpha-acetyltransferase auxiliary subunit</fullName>
    </submittedName>
</protein>
<evidence type="ECO:0000313" key="3">
    <source>
        <dbReference type="Proteomes" id="UP000276133"/>
    </source>
</evidence>
<keyword evidence="3" id="KW-1185">Reference proteome</keyword>
<accession>A0A3M7PV33</accession>
<organism evidence="2 3">
    <name type="scientific">Brachionus plicatilis</name>
    <name type="common">Marine rotifer</name>
    <name type="synonym">Brachionus muelleri</name>
    <dbReference type="NCBI Taxonomy" id="10195"/>
    <lineage>
        <taxon>Eukaryota</taxon>
        <taxon>Metazoa</taxon>
        <taxon>Spiralia</taxon>
        <taxon>Gnathifera</taxon>
        <taxon>Rotifera</taxon>
        <taxon>Eurotatoria</taxon>
        <taxon>Monogononta</taxon>
        <taxon>Pseudotrocha</taxon>
        <taxon>Ploima</taxon>
        <taxon>Brachionidae</taxon>
        <taxon>Brachionus</taxon>
    </lineage>
</organism>
<dbReference type="Pfam" id="PF09797">
    <property type="entry name" value="NatB_MDM20"/>
    <property type="match status" value="1"/>
</dbReference>
<dbReference type="AlphaFoldDB" id="A0A3M7PV33"/>
<sequence length="491" mass="57018">MSVHIGYDLWKKFKHESLLHLVAKLKMGLKNSPTNFQIKLLLLNLYSHLGAYDSIKIMYDSMDIKNIQYYSTSNLLIFNNIRLGSFESSAQVHSTMDTFFNSGLFDLTSFMVNCYKYGTFLKAFEINSFIDELKKSLTVHMCLTNHVIQQIVMDQVNIKEHDASETDLSTGLALMETKIEQYFKNLNQLSNLVDKNEFFSEQNSLVDHSDTNVVYDWSPPNQQQKTSQNRLGLIEEQKKLLKLRILWIKFIYLNIKNQFSDEKFALIKSQLANFDYGKQEPSDLEIFNSKSNYLKEFLKLNLDKIVTNFVHLIADMALGEDFLANDSQVQNYRNTFKKLFENFELEAPDANTESLSAVLESLSAVVETLSIFIVNLVSVLGNEFYKPIWTEKCKKSKKKKGVYLKYAQTVDMLFEIYEFLFDALNKLLNNFDKFKLSASFVDGLIQKIDDQSVDFSDLTQSYRKSFEELRKIYSAKVKFLLKFSQNSVLKP</sequence>
<gene>
    <name evidence="2" type="ORF">BpHYR1_018643</name>
</gene>
<comment type="caution">
    <text evidence="2">The sequence shown here is derived from an EMBL/GenBank/DDBJ whole genome shotgun (WGS) entry which is preliminary data.</text>
</comment>
<dbReference type="Proteomes" id="UP000276133">
    <property type="component" value="Unassembled WGS sequence"/>
</dbReference>
<dbReference type="STRING" id="10195.A0A3M7PV33"/>
<proteinExistence type="inferred from homology"/>
<reference evidence="2 3" key="1">
    <citation type="journal article" date="2018" name="Sci. Rep.">
        <title>Genomic signatures of local adaptation to the degree of environmental predictability in rotifers.</title>
        <authorList>
            <person name="Franch-Gras L."/>
            <person name="Hahn C."/>
            <person name="Garcia-Roger E.M."/>
            <person name="Carmona M.J."/>
            <person name="Serra M."/>
            <person name="Gomez A."/>
        </authorList>
    </citation>
    <scope>NUCLEOTIDE SEQUENCE [LARGE SCALE GENOMIC DNA]</scope>
    <source>
        <strain evidence="2">HYR1</strain>
    </source>
</reference>
<name>A0A3M7PV33_BRAPC</name>
<dbReference type="InterPro" id="IPR019183">
    <property type="entry name" value="NAA25_NatB_aux_su"/>
</dbReference>
<dbReference type="OrthoDB" id="1874341at2759"/>
<dbReference type="PANTHER" id="PTHR22767:SF3">
    <property type="entry name" value="N-ALPHA-ACETYLTRANSFERASE 25, NATB AUXILIARY SUBUNIT"/>
    <property type="match status" value="1"/>
</dbReference>
<evidence type="ECO:0000313" key="2">
    <source>
        <dbReference type="EMBL" id="RNA02824.1"/>
    </source>
</evidence>